<dbReference type="InterPro" id="IPR008925">
    <property type="entry name" value="aa_tRNA-synth_I_cd-bd_sf"/>
</dbReference>
<feature type="short sequence motif" description="'KMSKS' region" evidence="8">
    <location>
        <begin position="240"/>
        <end position="244"/>
    </location>
</feature>
<dbReference type="Gene3D" id="3.40.50.620">
    <property type="entry name" value="HUPs"/>
    <property type="match status" value="1"/>
</dbReference>
<comment type="subunit">
    <text evidence="8">Monomer.</text>
</comment>
<evidence type="ECO:0000256" key="6">
    <source>
        <dbReference type="ARBA" id="ARBA00022917"/>
    </source>
</evidence>
<keyword evidence="4 8" id="KW-0547">Nucleotide-binding</keyword>
<comment type="catalytic activity">
    <reaction evidence="8">
        <text>tRNA(Glu) + L-glutamate + ATP = L-glutamyl-tRNA(Glu) + AMP + diphosphate</text>
        <dbReference type="Rhea" id="RHEA:23540"/>
        <dbReference type="Rhea" id="RHEA-COMP:9663"/>
        <dbReference type="Rhea" id="RHEA-COMP:9680"/>
        <dbReference type="ChEBI" id="CHEBI:29985"/>
        <dbReference type="ChEBI" id="CHEBI:30616"/>
        <dbReference type="ChEBI" id="CHEBI:33019"/>
        <dbReference type="ChEBI" id="CHEBI:78442"/>
        <dbReference type="ChEBI" id="CHEBI:78520"/>
        <dbReference type="ChEBI" id="CHEBI:456215"/>
        <dbReference type="EC" id="6.1.1.17"/>
    </reaction>
</comment>
<dbReference type="PANTHER" id="PTHR43311">
    <property type="entry name" value="GLUTAMATE--TRNA LIGASE"/>
    <property type="match status" value="1"/>
</dbReference>
<evidence type="ECO:0000256" key="5">
    <source>
        <dbReference type="ARBA" id="ARBA00022840"/>
    </source>
</evidence>
<proteinExistence type="inferred from homology"/>
<dbReference type="PRINTS" id="PR00987">
    <property type="entry name" value="TRNASYNTHGLU"/>
</dbReference>
<evidence type="ECO:0000313" key="11">
    <source>
        <dbReference type="EMBL" id="MBH5321655.1"/>
    </source>
</evidence>
<dbReference type="HAMAP" id="MF_00022">
    <property type="entry name" value="Glu_tRNA_synth_type1"/>
    <property type="match status" value="1"/>
</dbReference>
<protein>
    <recommendedName>
        <fullName evidence="8">Glutamate--tRNA ligase</fullName>
        <ecNumber evidence="8">6.1.1.17</ecNumber>
    </recommendedName>
    <alternativeName>
        <fullName evidence="8">Glutamyl-tRNA synthetase</fullName>
        <shortName evidence="8">GluRS</shortName>
    </alternativeName>
</protein>
<dbReference type="InterPro" id="IPR001412">
    <property type="entry name" value="aa-tRNA-synth_I_CS"/>
</dbReference>
<dbReference type="GO" id="GO:0004818">
    <property type="term" value="F:glutamate-tRNA ligase activity"/>
    <property type="evidence" value="ECO:0007669"/>
    <property type="project" value="UniProtKB-EC"/>
</dbReference>
<dbReference type="Pfam" id="PF00749">
    <property type="entry name" value="tRNA-synt_1c"/>
    <property type="match status" value="1"/>
</dbReference>
<dbReference type="InterPro" id="IPR020751">
    <property type="entry name" value="aa-tRNA-synth_I_codon-bd_sub2"/>
</dbReference>
<feature type="binding site" evidence="8">
    <location>
        <position position="243"/>
    </location>
    <ligand>
        <name>ATP</name>
        <dbReference type="ChEBI" id="CHEBI:30616"/>
    </ligand>
</feature>
<comment type="caution">
    <text evidence="11">The sequence shown here is derived from an EMBL/GenBank/DDBJ whole genome shotgun (WGS) entry which is preliminary data.</text>
</comment>
<comment type="caution">
    <text evidence="8">Lacks conserved residue(s) required for the propagation of feature annotation.</text>
</comment>
<keyword evidence="5 8" id="KW-0067">ATP-binding</keyword>
<sequence>MTTITRFAPSPTGRLHVGNIRTALHNWMLARKTSGRFVLRIDDTDAERSEERFVDAIRADLDWLGLTPDAEERQSERLALYDAAFEKLKASGRVYPAYETHQELELKRKIQLGRGLPPIYDRGALQLSEGDRVAKEADGIAPHWRFKLDHDEPITWDDGVRGAQKFDPAQLSDPVIRRADGSWLYMLPSAVDDIDMGITDVLRGEDHVSNTAVQIQMFTALGSEPPRFAHEALLVGKEGKLSKRLGSLGCDAMREKGIEPEALIAMLARLGTSQPVEPIADRHLLLDTFDLSTFGRAPAKFDDAELERVNTAIVHVMPYADAEPRLPKGIDEDGWHAIRPNLSTVAEASEWWRLVTGPIDAREFDEETREYLAQAEKALSWSDTPWQDLISTLKETTGRKGKALFLPLRQALTGMDHGPDMGELLPLIGEDRARERLDRAKRG</sequence>
<dbReference type="Pfam" id="PF19269">
    <property type="entry name" value="Anticodon_2"/>
    <property type="match status" value="1"/>
</dbReference>
<dbReference type="EMBL" id="JAEANY010000001">
    <property type="protein sequence ID" value="MBH5321655.1"/>
    <property type="molecule type" value="Genomic_DNA"/>
</dbReference>
<evidence type="ECO:0000256" key="7">
    <source>
        <dbReference type="ARBA" id="ARBA00023146"/>
    </source>
</evidence>
<keyword evidence="7 8" id="KW-0030">Aminoacyl-tRNA synthetase</keyword>
<evidence type="ECO:0000256" key="1">
    <source>
        <dbReference type="ARBA" id="ARBA00007894"/>
    </source>
</evidence>
<keyword evidence="12" id="KW-1185">Reference proteome</keyword>
<dbReference type="InterPro" id="IPR020058">
    <property type="entry name" value="Glu/Gln-tRNA-synth_Ib_cat-dom"/>
</dbReference>
<dbReference type="Proteomes" id="UP000602442">
    <property type="component" value="Unassembled WGS sequence"/>
</dbReference>
<dbReference type="InterPro" id="IPR000924">
    <property type="entry name" value="Glu/Gln-tRNA-synth"/>
</dbReference>
<dbReference type="SUPFAM" id="SSF52374">
    <property type="entry name" value="Nucleotidylyl transferase"/>
    <property type="match status" value="1"/>
</dbReference>
<dbReference type="EC" id="6.1.1.17" evidence="8"/>
<organism evidence="11 12">
    <name type="scientific">Aurantiacibacter sediminis</name>
    <dbReference type="NCBI Taxonomy" id="2793064"/>
    <lineage>
        <taxon>Bacteria</taxon>
        <taxon>Pseudomonadati</taxon>
        <taxon>Pseudomonadota</taxon>
        <taxon>Alphaproteobacteria</taxon>
        <taxon>Sphingomonadales</taxon>
        <taxon>Erythrobacteraceae</taxon>
        <taxon>Aurantiacibacter</taxon>
    </lineage>
</organism>
<evidence type="ECO:0000259" key="9">
    <source>
        <dbReference type="Pfam" id="PF00749"/>
    </source>
</evidence>
<gene>
    <name evidence="8" type="primary">gltX</name>
    <name evidence="11" type="ORF">I5L03_03525</name>
</gene>
<keyword evidence="2 8" id="KW-0963">Cytoplasm</keyword>
<evidence type="ECO:0000256" key="3">
    <source>
        <dbReference type="ARBA" id="ARBA00022598"/>
    </source>
</evidence>
<dbReference type="PANTHER" id="PTHR43311:SF2">
    <property type="entry name" value="GLUTAMATE--TRNA LIGASE, MITOCHONDRIAL-RELATED"/>
    <property type="match status" value="1"/>
</dbReference>
<dbReference type="RefSeq" id="WP_197920295.1">
    <property type="nucleotide sequence ID" value="NZ_CAWPTA010000006.1"/>
</dbReference>
<comment type="similarity">
    <text evidence="1 8">Belongs to the class-I aminoacyl-tRNA synthetase family. Glutamate--tRNA ligase type 1 subfamily.</text>
</comment>
<comment type="function">
    <text evidence="8">Catalyzes the attachment of glutamate to tRNA(Glu) in a two-step reaction: glutamate is first activated by ATP to form Glu-AMP and then transferred to the acceptor end of tRNA(Glu).</text>
</comment>
<keyword evidence="6 8" id="KW-0648">Protein biosynthesis</keyword>
<dbReference type="InterPro" id="IPR014729">
    <property type="entry name" value="Rossmann-like_a/b/a_fold"/>
</dbReference>
<evidence type="ECO:0000313" key="12">
    <source>
        <dbReference type="Proteomes" id="UP000602442"/>
    </source>
</evidence>
<evidence type="ECO:0000256" key="8">
    <source>
        <dbReference type="HAMAP-Rule" id="MF_00022"/>
    </source>
</evidence>
<evidence type="ECO:0000259" key="10">
    <source>
        <dbReference type="Pfam" id="PF19269"/>
    </source>
</evidence>
<name>A0ABS0N2Z2_9SPHN</name>
<dbReference type="Gene3D" id="1.10.10.350">
    <property type="match status" value="1"/>
</dbReference>
<dbReference type="InterPro" id="IPR045462">
    <property type="entry name" value="aa-tRNA-synth_I_cd-bd"/>
</dbReference>
<comment type="subcellular location">
    <subcellularLocation>
        <location evidence="8">Cytoplasm</location>
    </subcellularLocation>
</comment>
<dbReference type="SUPFAM" id="SSF48163">
    <property type="entry name" value="An anticodon-binding domain of class I aminoacyl-tRNA synthetases"/>
    <property type="match status" value="1"/>
</dbReference>
<dbReference type="NCBIfam" id="TIGR00464">
    <property type="entry name" value="gltX_bact"/>
    <property type="match status" value="1"/>
</dbReference>
<dbReference type="InterPro" id="IPR049940">
    <property type="entry name" value="GluQ/Sye"/>
</dbReference>
<accession>A0ABS0N2Z2</accession>
<feature type="domain" description="Glutamyl/glutaminyl-tRNA synthetase class Ib catalytic" evidence="9">
    <location>
        <begin position="5"/>
        <end position="307"/>
    </location>
</feature>
<dbReference type="InterPro" id="IPR004527">
    <property type="entry name" value="Glu-tRNA-ligase_bac/mito"/>
</dbReference>
<keyword evidence="3 8" id="KW-0436">Ligase</keyword>
<evidence type="ECO:0000256" key="4">
    <source>
        <dbReference type="ARBA" id="ARBA00022741"/>
    </source>
</evidence>
<dbReference type="PROSITE" id="PS00178">
    <property type="entry name" value="AA_TRNA_LIGASE_I"/>
    <property type="match status" value="1"/>
</dbReference>
<feature type="domain" description="Aminoacyl-tRNA synthetase class I anticodon-binding" evidence="10">
    <location>
        <begin position="365"/>
        <end position="440"/>
    </location>
</feature>
<evidence type="ECO:0000256" key="2">
    <source>
        <dbReference type="ARBA" id="ARBA00022490"/>
    </source>
</evidence>
<reference evidence="11 12" key="1">
    <citation type="submission" date="2020-11" db="EMBL/GenBank/DDBJ databases">
        <title>Erythrobacter sediminis sp. nov., a marine bacterium from a tidal flat of Garorim Bay.</title>
        <authorList>
            <person name="Kim D."/>
            <person name="Yoo Y."/>
            <person name="Kim J.-J."/>
        </authorList>
    </citation>
    <scope>NUCLEOTIDE SEQUENCE [LARGE SCALE GENOMIC DNA]</scope>
    <source>
        <strain evidence="11 12">JGD-13</strain>
    </source>
</reference>
<feature type="short sequence motif" description="'HIGH' region" evidence="8">
    <location>
        <begin position="9"/>
        <end position="19"/>
    </location>
</feature>